<evidence type="ECO:0000313" key="3">
    <source>
        <dbReference type="Proteomes" id="UP000006514"/>
    </source>
</evidence>
<reference evidence="3" key="1">
    <citation type="journal article" date="2012" name="Science">
        <title>The Paleozoic origin of enzymatic lignin decomposition reconstructed from 31 fungal genomes.</title>
        <authorList>
            <person name="Floudas D."/>
            <person name="Binder M."/>
            <person name="Riley R."/>
            <person name="Barry K."/>
            <person name="Blanchette R.A."/>
            <person name="Henrissat B."/>
            <person name="Martinez A.T."/>
            <person name="Otillar R."/>
            <person name="Spatafora J.W."/>
            <person name="Yadav J.S."/>
            <person name="Aerts A."/>
            <person name="Benoit I."/>
            <person name="Boyd A."/>
            <person name="Carlson A."/>
            <person name="Copeland A."/>
            <person name="Coutinho P.M."/>
            <person name="de Vries R.P."/>
            <person name="Ferreira P."/>
            <person name="Findley K."/>
            <person name="Foster B."/>
            <person name="Gaskell J."/>
            <person name="Glotzer D."/>
            <person name="Gorecki P."/>
            <person name="Heitman J."/>
            <person name="Hesse C."/>
            <person name="Hori C."/>
            <person name="Igarashi K."/>
            <person name="Jurgens J.A."/>
            <person name="Kallen N."/>
            <person name="Kersten P."/>
            <person name="Kohler A."/>
            <person name="Kuees U."/>
            <person name="Kumar T.K.A."/>
            <person name="Kuo A."/>
            <person name="LaButti K."/>
            <person name="Larrondo L.F."/>
            <person name="Lindquist E."/>
            <person name="Ling A."/>
            <person name="Lombard V."/>
            <person name="Lucas S."/>
            <person name="Lundell T."/>
            <person name="Martin R."/>
            <person name="McLaughlin D.J."/>
            <person name="Morgenstern I."/>
            <person name="Morin E."/>
            <person name="Murat C."/>
            <person name="Nagy L.G."/>
            <person name="Nolan M."/>
            <person name="Ohm R.A."/>
            <person name="Patyshakuliyeva A."/>
            <person name="Rokas A."/>
            <person name="Ruiz-Duenas F.J."/>
            <person name="Sabat G."/>
            <person name="Salamov A."/>
            <person name="Samejima M."/>
            <person name="Schmutz J."/>
            <person name="Slot J.C."/>
            <person name="St John F."/>
            <person name="Stenlid J."/>
            <person name="Sun H."/>
            <person name="Sun S."/>
            <person name="Syed K."/>
            <person name="Tsang A."/>
            <person name="Wiebenga A."/>
            <person name="Young D."/>
            <person name="Pisabarro A."/>
            <person name="Eastwood D.C."/>
            <person name="Martin F."/>
            <person name="Cullen D."/>
            <person name="Grigoriev I.V."/>
            <person name="Hibbett D.S."/>
        </authorList>
    </citation>
    <scope>NUCLEOTIDE SEQUENCE [LARGE SCALE GENOMIC DNA]</scope>
    <source>
        <strain evidence="3">TFB10046</strain>
    </source>
</reference>
<dbReference type="AlphaFoldDB" id="J0WM20"/>
<dbReference type="EMBL" id="JH688610">
    <property type="protein sequence ID" value="EJD32840.1"/>
    <property type="molecule type" value="Genomic_DNA"/>
</dbReference>
<gene>
    <name evidence="2" type="ORF">AURDEDRAFT_131973</name>
</gene>
<evidence type="ECO:0000256" key="1">
    <source>
        <dbReference type="SAM" id="MobiDB-lite"/>
    </source>
</evidence>
<evidence type="ECO:0000313" key="2">
    <source>
        <dbReference type="EMBL" id="EJD32840.1"/>
    </source>
</evidence>
<organism evidence="2 3">
    <name type="scientific">Auricularia subglabra (strain TFB-10046 / SS5)</name>
    <name type="common">White-rot fungus</name>
    <name type="synonym">Auricularia delicata (strain TFB10046)</name>
    <dbReference type="NCBI Taxonomy" id="717982"/>
    <lineage>
        <taxon>Eukaryota</taxon>
        <taxon>Fungi</taxon>
        <taxon>Dikarya</taxon>
        <taxon>Basidiomycota</taxon>
        <taxon>Agaricomycotina</taxon>
        <taxon>Agaricomycetes</taxon>
        <taxon>Auriculariales</taxon>
        <taxon>Auriculariaceae</taxon>
        <taxon>Auricularia</taxon>
    </lineage>
</organism>
<dbReference type="KEGG" id="adl:AURDEDRAFT_131973"/>
<keyword evidence="3" id="KW-1185">Reference proteome</keyword>
<accession>J0WM20</accession>
<sequence>MAMTSPASPPPTEIWPDTSFVWPETPPDTSAECTYDFGPLTAEQFEFLCQMRNEGLLDPAGSPSLAPASTIPCGTVQRVQQQVLDGSEHNDTPGQGGRGHAHSGAHQYRTETQGAPATQARTEQTEQNPSAAQAPLQPQRPGTSSDLFLPVFGSTNAPYRGLRPAFDGPVVFIFDVKLS</sequence>
<dbReference type="Proteomes" id="UP000006514">
    <property type="component" value="Unassembled WGS sequence"/>
</dbReference>
<feature type="compositionally biased region" description="Polar residues" evidence="1">
    <location>
        <begin position="110"/>
        <end position="131"/>
    </location>
</feature>
<feature type="region of interest" description="Disordered" evidence="1">
    <location>
        <begin position="79"/>
        <end position="149"/>
    </location>
</feature>
<name>J0WM20_AURST</name>
<protein>
    <submittedName>
        <fullName evidence="2">Uncharacterized protein</fullName>
    </submittedName>
</protein>
<dbReference type="InParanoid" id="J0WM20"/>
<feature type="region of interest" description="Disordered" evidence="1">
    <location>
        <begin position="1"/>
        <end position="27"/>
    </location>
</feature>
<proteinExistence type="predicted"/>